<dbReference type="OrthoDB" id="1253990at2"/>
<dbReference type="Pfam" id="PF00994">
    <property type="entry name" value="MoCF_biosynth"/>
    <property type="match status" value="1"/>
</dbReference>
<evidence type="ECO:0000313" key="4">
    <source>
        <dbReference type="Proteomes" id="UP000251891"/>
    </source>
</evidence>
<dbReference type="CDD" id="cd00885">
    <property type="entry name" value="cinA"/>
    <property type="match status" value="1"/>
</dbReference>
<dbReference type="InterPro" id="IPR036653">
    <property type="entry name" value="CinA-like_C"/>
</dbReference>
<dbReference type="EMBL" id="QLYX01000015">
    <property type="protein sequence ID" value="RAY12006.1"/>
    <property type="molecule type" value="Genomic_DNA"/>
</dbReference>
<dbReference type="PIRSF" id="PIRSF006728">
    <property type="entry name" value="CinA"/>
    <property type="match status" value="1"/>
</dbReference>
<reference evidence="3 4" key="1">
    <citation type="submission" date="2018-06" db="EMBL/GenBank/DDBJ databases">
        <title>Actinomadura craniellae sp. nov. isolated from marine sponge Craniella sp.</title>
        <authorList>
            <person name="Li L."/>
            <person name="Xu Q.H."/>
            <person name="Lin H.W."/>
            <person name="Lu Y.H."/>
        </authorList>
    </citation>
    <scope>NUCLEOTIDE SEQUENCE [LARGE SCALE GENOMIC DNA]</scope>
    <source>
        <strain evidence="3 4">LHW63021</strain>
    </source>
</reference>
<dbReference type="AlphaFoldDB" id="A0A365GYY0"/>
<dbReference type="RefSeq" id="WP_111870873.1">
    <property type="nucleotide sequence ID" value="NZ_QLYX01000015.1"/>
</dbReference>
<dbReference type="PANTHER" id="PTHR13939:SF0">
    <property type="entry name" value="NMN AMIDOHYDROLASE-LIKE PROTEIN YFAY"/>
    <property type="match status" value="1"/>
</dbReference>
<comment type="caution">
    <text evidence="3">The sequence shown here is derived from an EMBL/GenBank/DDBJ whole genome shotgun (WGS) entry which is preliminary data.</text>
</comment>
<dbReference type="Pfam" id="PF18146">
    <property type="entry name" value="CinA_KH"/>
    <property type="match status" value="1"/>
</dbReference>
<dbReference type="InterPro" id="IPR008136">
    <property type="entry name" value="CinA_C"/>
</dbReference>
<feature type="domain" description="MoaB/Mog" evidence="2">
    <location>
        <begin position="4"/>
        <end position="175"/>
    </location>
</feature>
<keyword evidence="4" id="KW-1185">Reference proteome</keyword>
<dbReference type="PANTHER" id="PTHR13939">
    <property type="entry name" value="NICOTINAMIDE-NUCLEOTIDE AMIDOHYDROLASE PNCC"/>
    <property type="match status" value="1"/>
</dbReference>
<name>A0A365GYY0_9ACTN</name>
<protein>
    <recommendedName>
        <fullName evidence="1">CinA-like protein</fullName>
    </recommendedName>
</protein>
<dbReference type="SMART" id="SM00852">
    <property type="entry name" value="MoCF_biosynth"/>
    <property type="match status" value="1"/>
</dbReference>
<dbReference type="NCBIfam" id="TIGR00199">
    <property type="entry name" value="PncC_domain"/>
    <property type="match status" value="1"/>
</dbReference>
<dbReference type="InterPro" id="IPR050101">
    <property type="entry name" value="CinA"/>
</dbReference>
<dbReference type="SUPFAM" id="SSF142433">
    <property type="entry name" value="CinA-like"/>
    <property type="match status" value="1"/>
</dbReference>
<sequence>MRVELVTVGDELLLGDTINGNAAWLGRALAAAGAVVTRSVVVGDELDVIVEAVTAALHRADAAIVTGGLGPTYDDLTRDALAVAAGTELVRDPAIVERLRRRSAEIGRPLHDMALRMADIPATGTPIDNPMGSAPGLRVELSGKFGKKVVYALPGVPHEMRAIMTSGVLPELVARMSGPPPRRRTLRTACARESDLAVRLAPVEALPGVKLAYLPDPAEVKIRINAVGPDAAVQLAEAEELVRDLLGGYVYGAGEETLDRVVHRLLVERGETVAVAESLTGGSLGAELSEMPGSSASYVGGVVAYATPLKASLLGVPEDLLARSGPVHPEVAVAMAVGVRDRLGASYGLGVTGVAGPEPQDGHPVGTVHVAVAGPGTEPVVVTPGLPLPAASAGVRPLVRRMTVVHALDLLRRSILGLGARYEWEQAREDREGLG</sequence>
<dbReference type="SUPFAM" id="SSF53218">
    <property type="entry name" value="Molybdenum cofactor biosynthesis proteins"/>
    <property type="match status" value="1"/>
</dbReference>
<dbReference type="InterPro" id="IPR041424">
    <property type="entry name" value="CinA_KH"/>
</dbReference>
<organism evidence="3 4">
    <name type="scientific">Actinomadura craniellae</name>
    <dbReference type="NCBI Taxonomy" id="2231787"/>
    <lineage>
        <taxon>Bacteria</taxon>
        <taxon>Bacillati</taxon>
        <taxon>Actinomycetota</taxon>
        <taxon>Actinomycetes</taxon>
        <taxon>Streptosporangiales</taxon>
        <taxon>Thermomonosporaceae</taxon>
        <taxon>Actinomadura</taxon>
    </lineage>
</organism>
<dbReference type="Pfam" id="PF02464">
    <property type="entry name" value="CinA"/>
    <property type="match status" value="1"/>
</dbReference>
<dbReference type="Gene3D" id="3.90.950.20">
    <property type="entry name" value="CinA-like"/>
    <property type="match status" value="1"/>
</dbReference>
<dbReference type="Gene3D" id="3.40.980.10">
    <property type="entry name" value="MoaB/Mog-like domain"/>
    <property type="match status" value="1"/>
</dbReference>
<evidence type="ECO:0000259" key="2">
    <source>
        <dbReference type="SMART" id="SM00852"/>
    </source>
</evidence>
<comment type="similarity">
    <text evidence="1">Belongs to the CinA family.</text>
</comment>
<dbReference type="NCBIfam" id="TIGR00200">
    <property type="entry name" value="cinA_nterm"/>
    <property type="match status" value="1"/>
</dbReference>
<gene>
    <name evidence="3" type="ORF">DPM19_27035</name>
</gene>
<dbReference type="Gene3D" id="3.30.70.2860">
    <property type="match status" value="1"/>
</dbReference>
<dbReference type="Proteomes" id="UP000251891">
    <property type="component" value="Unassembled WGS sequence"/>
</dbReference>
<evidence type="ECO:0000313" key="3">
    <source>
        <dbReference type="EMBL" id="RAY12006.1"/>
    </source>
</evidence>
<dbReference type="InterPro" id="IPR008135">
    <property type="entry name" value="Competence-induced_CinA"/>
</dbReference>
<proteinExistence type="inferred from homology"/>
<accession>A0A365GYY0</accession>
<dbReference type="InterPro" id="IPR001453">
    <property type="entry name" value="MoaB/Mog_dom"/>
</dbReference>
<evidence type="ECO:0000256" key="1">
    <source>
        <dbReference type="HAMAP-Rule" id="MF_00226"/>
    </source>
</evidence>
<dbReference type="HAMAP" id="MF_00226_B">
    <property type="entry name" value="CinA_B"/>
    <property type="match status" value="1"/>
</dbReference>
<dbReference type="InterPro" id="IPR036425">
    <property type="entry name" value="MoaB/Mog-like_dom_sf"/>
</dbReference>